<dbReference type="GO" id="GO:0030422">
    <property type="term" value="P:siRNA processing"/>
    <property type="evidence" value="ECO:0007669"/>
    <property type="project" value="TreeGrafter"/>
</dbReference>
<dbReference type="GO" id="GO:0003968">
    <property type="term" value="F:RNA-directed RNA polymerase activity"/>
    <property type="evidence" value="ECO:0007669"/>
    <property type="project" value="UniProtKB-KW"/>
</dbReference>
<evidence type="ECO:0000313" key="3">
    <source>
        <dbReference type="EMBL" id="EPT04242.1"/>
    </source>
</evidence>
<dbReference type="eggNOG" id="KOG0988">
    <property type="taxonomic scope" value="Eukaryota"/>
</dbReference>
<comment type="similarity">
    <text evidence="1">Belongs to the RdRP family.</text>
</comment>
<dbReference type="GO" id="GO:0003723">
    <property type="term" value="F:RNA binding"/>
    <property type="evidence" value="ECO:0007669"/>
    <property type="project" value="UniProtKB-KW"/>
</dbReference>
<keyword evidence="1" id="KW-0696">RNA-directed RNA polymerase</keyword>
<organism evidence="3 4">
    <name type="scientific">Fomitopsis schrenkii</name>
    <name type="common">Brown rot fungus</name>
    <dbReference type="NCBI Taxonomy" id="2126942"/>
    <lineage>
        <taxon>Eukaryota</taxon>
        <taxon>Fungi</taxon>
        <taxon>Dikarya</taxon>
        <taxon>Basidiomycota</taxon>
        <taxon>Agaricomycotina</taxon>
        <taxon>Agaricomycetes</taxon>
        <taxon>Polyporales</taxon>
        <taxon>Fomitopsis</taxon>
    </lineage>
</organism>
<accession>S8EGM7</accession>
<evidence type="ECO:0000313" key="4">
    <source>
        <dbReference type="Proteomes" id="UP000015241"/>
    </source>
</evidence>
<gene>
    <name evidence="3" type="ORF">FOMPIDRAFT_1114267</name>
</gene>
<protein>
    <recommendedName>
        <fullName evidence="1">RNA-dependent RNA polymerase</fullName>
        <ecNumber evidence="1">2.7.7.48</ecNumber>
    </recommendedName>
</protein>
<dbReference type="OrthoDB" id="6513042at2759"/>
<reference evidence="3 4" key="1">
    <citation type="journal article" date="2012" name="Science">
        <title>The Paleozoic origin of enzymatic lignin decomposition reconstructed from 31 fungal genomes.</title>
        <authorList>
            <person name="Floudas D."/>
            <person name="Binder M."/>
            <person name="Riley R."/>
            <person name="Barry K."/>
            <person name="Blanchette R.A."/>
            <person name="Henrissat B."/>
            <person name="Martinez A.T."/>
            <person name="Otillar R."/>
            <person name="Spatafora J.W."/>
            <person name="Yadav J.S."/>
            <person name="Aerts A."/>
            <person name="Benoit I."/>
            <person name="Boyd A."/>
            <person name="Carlson A."/>
            <person name="Copeland A."/>
            <person name="Coutinho P.M."/>
            <person name="de Vries R.P."/>
            <person name="Ferreira P."/>
            <person name="Findley K."/>
            <person name="Foster B."/>
            <person name="Gaskell J."/>
            <person name="Glotzer D."/>
            <person name="Gorecki P."/>
            <person name="Heitman J."/>
            <person name="Hesse C."/>
            <person name="Hori C."/>
            <person name="Igarashi K."/>
            <person name="Jurgens J.A."/>
            <person name="Kallen N."/>
            <person name="Kersten P."/>
            <person name="Kohler A."/>
            <person name="Kuees U."/>
            <person name="Kumar T.K.A."/>
            <person name="Kuo A."/>
            <person name="LaButti K."/>
            <person name="Larrondo L.F."/>
            <person name="Lindquist E."/>
            <person name="Ling A."/>
            <person name="Lombard V."/>
            <person name="Lucas S."/>
            <person name="Lundell T."/>
            <person name="Martin R."/>
            <person name="McLaughlin D.J."/>
            <person name="Morgenstern I."/>
            <person name="Morin E."/>
            <person name="Murat C."/>
            <person name="Nagy L.G."/>
            <person name="Nolan M."/>
            <person name="Ohm R.A."/>
            <person name="Patyshakuliyeva A."/>
            <person name="Rokas A."/>
            <person name="Ruiz-Duenas F.J."/>
            <person name="Sabat G."/>
            <person name="Salamov A."/>
            <person name="Samejima M."/>
            <person name="Schmutz J."/>
            <person name="Slot J.C."/>
            <person name="St John F."/>
            <person name="Stenlid J."/>
            <person name="Sun H."/>
            <person name="Sun S."/>
            <person name="Syed K."/>
            <person name="Tsang A."/>
            <person name="Wiebenga A."/>
            <person name="Young D."/>
            <person name="Pisabarro A."/>
            <person name="Eastwood D.C."/>
            <person name="Martin F."/>
            <person name="Cullen D."/>
            <person name="Grigoriev I.V."/>
            <person name="Hibbett D.S."/>
        </authorList>
    </citation>
    <scope>NUCLEOTIDE SEQUENCE</scope>
    <source>
        <strain evidence="4">FP-58527</strain>
    </source>
</reference>
<dbReference type="InParanoid" id="S8EGM7"/>
<dbReference type="EC" id="2.7.7.48" evidence="1"/>
<sequence length="1151" mass="130014">MDIFMRNISFDVDERKLKILLAPIFHSRDYSGVPVNFDNGVITVPNQQLGQQFLAEYGHPTPRKALPLVPPIIFQPSNKPPRQDVLETVRRLPFVDPRKEQEREARTTEVQGMTIPIALLQFGWICRDEVFSVEWEKRPPYKAELAFDEDRREFRVNWEETDLTRSIAIRTSSIYWTGAGQDASGEHTIFLYLNHAPSYETQAHGAELATLFSQLLTSHPTPQGPKRQRWPAFDDDHAPVAPYTSLAIRLVCLTRAGVETYRRLGKIAHTAVETSTYPTDRRGICAPETYSLYQGWITSLPWLVAFQVDALLLSHLTDMQELLKVLRRPIEDTLRRNDAASTAAVVRDFHSRVKAIFWTGASADEAHDADLFECLHVTITPTTMYLEGPFPERSNRIMRQYKANQDSFLRVSFQDETQLSYRFDRDIDGRDLVHRRVRHFLVNGLTVAGRRFEFLAYSQSALKEHAVWFVKPFRDMQTNNAISAARIIESIGSFRNLTYDPTLIRCPARYAARISQAFTATDSSLSVRAEDMLPIADIKTPDLKYCFTDGVGTISAEFARAIWHELRAKGRRAGRARTYPRLYQIRLGGSKGMLSVDYTLQGRVIGLRPSMTKFDAPNSLSIEIASAFDRPGKYYLNRPLIMLLEGLGVPYEVFESLQDEAVRDAQESTTSLERSARLLESHGLGASYRITSTMLGLHRLGVGPLTEDIFWQQMMDFAVNHVLRELKHRARIPVPNGWTLVGAADVHRYLQEGEVFACVEPSDKTGVFYLEGPILISRSPTIHPGDVQVVHAIGRPPPGSPFERESLRNGVIFSVHGHRPLPSCLGGGDLDGDVYNVTPMPGMLPPRAYEPASYDPAPRKLVDHESTMEDVADFVAEYINSDSLGIIAINWLIIADQSTQGIMDPDCLILSQLHSDAVDYPKSGNPVPLERIPKLKFRAKPDWNAPETHTSESVKWYESRTAIGRLFRRIELPALGTVTRAARYQRRHMDDTPEFTPQHIIAEIMEFITLSEESISEDVITTMCQLVDSYTSQLRGICAAHALSYSRSAILTEEEALIGTIVAKTSQPRKRRDMMSRLREQTASLVKAVRAEISGADGTPAETSLERAWVAYKVALIQGDYFGARSFAWIALGEVFDAIRDIEEEDRRLMQ</sequence>
<dbReference type="Proteomes" id="UP000015241">
    <property type="component" value="Unassembled WGS sequence"/>
</dbReference>
<keyword evidence="4" id="KW-1185">Reference proteome</keyword>
<comment type="catalytic activity">
    <reaction evidence="1">
        <text>RNA(n) + a ribonucleoside 5'-triphosphate = RNA(n+1) + diphosphate</text>
        <dbReference type="Rhea" id="RHEA:21248"/>
        <dbReference type="Rhea" id="RHEA-COMP:14527"/>
        <dbReference type="Rhea" id="RHEA-COMP:17342"/>
        <dbReference type="ChEBI" id="CHEBI:33019"/>
        <dbReference type="ChEBI" id="CHEBI:61557"/>
        <dbReference type="ChEBI" id="CHEBI:140395"/>
        <dbReference type="EC" id="2.7.7.48"/>
    </reaction>
</comment>
<dbReference type="InterPro" id="IPR057596">
    <property type="entry name" value="RDRP_core"/>
</dbReference>
<dbReference type="PANTHER" id="PTHR23079">
    <property type="entry name" value="RNA-DEPENDENT RNA POLYMERASE"/>
    <property type="match status" value="1"/>
</dbReference>
<dbReference type="EMBL" id="KE504127">
    <property type="protein sequence ID" value="EPT04242.1"/>
    <property type="molecule type" value="Genomic_DNA"/>
</dbReference>
<dbReference type="GO" id="GO:0031380">
    <property type="term" value="C:nuclear RNA-directed RNA polymerase complex"/>
    <property type="evidence" value="ECO:0007669"/>
    <property type="project" value="TreeGrafter"/>
</dbReference>
<keyword evidence="1" id="KW-0808">Transferase</keyword>
<proteinExistence type="inferred from homology"/>
<dbReference type="AlphaFoldDB" id="S8EGM7"/>
<keyword evidence="1" id="KW-0548">Nucleotidyltransferase</keyword>
<name>S8EGM7_FOMSC</name>
<keyword evidence="1" id="KW-0694">RNA-binding</keyword>
<evidence type="ECO:0000259" key="2">
    <source>
        <dbReference type="Pfam" id="PF05183"/>
    </source>
</evidence>
<dbReference type="FunCoup" id="S8EGM7">
    <property type="interactions" value="8"/>
</dbReference>
<evidence type="ECO:0000256" key="1">
    <source>
        <dbReference type="RuleBase" id="RU363098"/>
    </source>
</evidence>
<dbReference type="InterPro" id="IPR007855">
    <property type="entry name" value="RDRP"/>
</dbReference>
<dbReference type="HOGENOM" id="CLU_001366_2_1_1"/>
<dbReference type="PANTHER" id="PTHR23079:SF55">
    <property type="entry name" value="RNA-DIRECTED RNA POLYMERASE"/>
    <property type="match status" value="1"/>
</dbReference>
<dbReference type="Pfam" id="PF05183">
    <property type="entry name" value="RdRP"/>
    <property type="match status" value="1"/>
</dbReference>
<feature type="domain" description="RDRP core" evidence="2">
    <location>
        <begin position="379"/>
        <end position="970"/>
    </location>
</feature>
<dbReference type="STRING" id="743788.S8EGM7"/>